<name>A0A7X9IJ50_9DELT</name>
<organism evidence="1 2">
    <name type="scientific">SAR324 cluster bacterium</name>
    <dbReference type="NCBI Taxonomy" id="2024889"/>
    <lineage>
        <taxon>Bacteria</taxon>
        <taxon>Deltaproteobacteria</taxon>
        <taxon>SAR324 cluster</taxon>
    </lineage>
</organism>
<accession>A0A7X9IJ50</accession>
<sequence>MIRIKREHSAMKSHAMIFVVVLALAIFTHNSVRAAVVVEDSRMPGEIKSQILSLKEATVTTINNYLDSALDSDAEDAYVSEMQSASRSAQALRNQVSVLGLADSPYYLILEQILNAADLTRVATLKFQIAQETQPAESTPVPFN</sequence>
<evidence type="ECO:0000313" key="2">
    <source>
        <dbReference type="Proteomes" id="UP000524246"/>
    </source>
</evidence>
<reference evidence="1 2" key="1">
    <citation type="journal article" date="2020" name="Biotechnol. Biofuels">
        <title>New insights from the biogas microbiome by comprehensive genome-resolved metagenomics of nearly 1600 species originating from multiple anaerobic digesters.</title>
        <authorList>
            <person name="Campanaro S."/>
            <person name="Treu L."/>
            <person name="Rodriguez-R L.M."/>
            <person name="Kovalovszki A."/>
            <person name="Ziels R.M."/>
            <person name="Maus I."/>
            <person name="Zhu X."/>
            <person name="Kougias P.G."/>
            <person name="Basile A."/>
            <person name="Luo G."/>
            <person name="Schluter A."/>
            <person name="Konstantinidis K.T."/>
            <person name="Angelidaki I."/>
        </authorList>
    </citation>
    <scope>NUCLEOTIDE SEQUENCE [LARGE SCALE GENOMIC DNA]</scope>
    <source>
        <strain evidence="1">AS27yjCOA_65</strain>
    </source>
</reference>
<dbReference type="Proteomes" id="UP000524246">
    <property type="component" value="Unassembled WGS sequence"/>
</dbReference>
<dbReference type="EMBL" id="JAAZON010000264">
    <property type="protein sequence ID" value="NMC62728.1"/>
    <property type="molecule type" value="Genomic_DNA"/>
</dbReference>
<proteinExistence type="predicted"/>
<dbReference type="AlphaFoldDB" id="A0A7X9IJ50"/>
<gene>
    <name evidence="1" type="ORF">GYA55_06110</name>
</gene>
<protein>
    <submittedName>
        <fullName evidence="1">Uncharacterized protein</fullName>
    </submittedName>
</protein>
<comment type="caution">
    <text evidence="1">The sequence shown here is derived from an EMBL/GenBank/DDBJ whole genome shotgun (WGS) entry which is preliminary data.</text>
</comment>
<evidence type="ECO:0000313" key="1">
    <source>
        <dbReference type="EMBL" id="NMC62728.1"/>
    </source>
</evidence>